<dbReference type="Pfam" id="PF13377">
    <property type="entry name" value="Peripla_BP_3"/>
    <property type="match status" value="1"/>
</dbReference>
<dbReference type="SMART" id="SM00354">
    <property type="entry name" value="HTH_LACI"/>
    <property type="match status" value="1"/>
</dbReference>
<dbReference type="InterPro" id="IPR046335">
    <property type="entry name" value="LacI/GalR-like_sensor"/>
</dbReference>
<organism evidence="5 6">
    <name type="scientific">Candidatus Ornithocaccomicrobium faecavium</name>
    <dbReference type="NCBI Taxonomy" id="2840890"/>
    <lineage>
        <taxon>Bacteria</taxon>
        <taxon>Bacillati</taxon>
        <taxon>Bacillota</taxon>
        <taxon>Clostridia</taxon>
        <taxon>Candidatus Ornithocaccomicrobium</taxon>
    </lineage>
</organism>
<dbReference type="Gene3D" id="1.10.260.40">
    <property type="entry name" value="lambda repressor-like DNA-binding domains"/>
    <property type="match status" value="1"/>
</dbReference>
<dbReference type="AlphaFoldDB" id="A0A9D1P6Y7"/>
<dbReference type="Pfam" id="PF00356">
    <property type="entry name" value="LacI"/>
    <property type="match status" value="1"/>
</dbReference>
<dbReference type="Gene3D" id="3.40.50.2300">
    <property type="match status" value="2"/>
</dbReference>
<comment type="caution">
    <text evidence="5">The sequence shown here is derived from an EMBL/GenBank/DDBJ whole genome shotgun (WGS) entry which is preliminary data.</text>
</comment>
<proteinExistence type="predicted"/>
<dbReference type="CDD" id="cd01392">
    <property type="entry name" value="HTH_LacI"/>
    <property type="match status" value="1"/>
</dbReference>
<keyword evidence="1" id="KW-0805">Transcription regulation</keyword>
<evidence type="ECO:0000313" key="6">
    <source>
        <dbReference type="Proteomes" id="UP000886884"/>
    </source>
</evidence>
<dbReference type="SUPFAM" id="SSF53822">
    <property type="entry name" value="Periplasmic binding protein-like I"/>
    <property type="match status" value="1"/>
</dbReference>
<protein>
    <submittedName>
        <fullName evidence="5">LacI family DNA-binding transcriptional regulator</fullName>
    </submittedName>
</protein>
<reference evidence="5" key="2">
    <citation type="journal article" date="2021" name="PeerJ">
        <title>Extensive microbial diversity within the chicken gut microbiome revealed by metagenomics and culture.</title>
        <authorList>
            <person name="Gilroy R."/>
            <person name="Ravi A."/>
            <person name="Getino M."/>
            <person name="Pursley I."/>
            <person name="Horton D.L."/>
            <person name="Alikhan N.F."/>
            <person name="Baker D."/>
            <person name="Gharbi K."/>
            <person name="Hall N."/>
            <person name="Watson M."/>
            <person name="Adriaenssens E.M."/>
            <person name="Foster-Nyarko E."/>
            <person name="Jarju S."/>
            <person name="Secka A."/>
            <person name="Antonio M."/>
            <person name="Oren A."/>
            <person name="Chaudhuri R.R."/>
            <person name="La Ragione R."/>
            <person name="Hildebrand F."/>
            <person name="Pallen M.J."/>
        </authorList>
    </citation>
    <scope>NUCLEOTIDE SEQUENCE</scope>
    <source>
        <strain evidence="5">CHK183-6373</strain>
    </source>
</reference>
<feature type="domain" description="HTH lacI-type" evidence="4">
    <location>
        <begin position="2"/>
        <end position="56"/>
    </location>
</feature>
<evidence type="ECO:0000259" key="4">
    <source>
        <dbReference type="PROSITE" id="PS50932"/>
    </source>
</evidence>
<accession>A0A9D1P6Y7</accession>
<reference evidence="5" key="1">
    <citation type="submission" date="2020-10" db="EMBL/GenBank/DDBJ databases">
        <authorList>
            <person name="Gilroy R."/>
        </authorList>
    </citation>
    <scope>NUCLEOTIDE SEQUENCE</scope>
    <source>
        <strain evidence="5">CHK183-6373</strain>
    </source>
</reference>
<dbReference type="GO" id="GO:0003700">
    <property type="term" value="F:DNA-binding transcription factor activity"/>
    <property type="evidence" value="ECO:0007669"/>
    <property type="project" value="TreeGrafter"/>
</dbReference>
<name>A0A9D1P6Y7_9FIRM</name>
<evidence type="ECO:0000256" key="1">
    <source>
        <dbReference type="ARBA" id="ARBA00023015"/>
    </source>
</evidence>
<keyword evidence="3" id="KW-0804">Transcription</keyword>
<dbReference type="SUPFAM" id="SSF47413">
    <property type="entry name" value="lambda repressor-like DNA-binding domains"/>
    <property type="match status" value="1"/>
</dbReference>
<dbReference type="InterPro" id="IPR000843">
    <property type="entry name" value="HTH_LacI"/>
</dbReference>
<dbReference type="InterPro" id="IPR010982">
    <property type="entry name" value="Lambda_DNA-bd_dom_sf"/>
</dbReference>
<dbReference type="GO" id="GO:0000976">
    <property type="term" value="F:transcription cis-regulatory region binding"/>
    <property type="evidence" value="ECO:0007669"/>
    <property type="project" value="TreeGrafter"/>
</dbReference>
<dbReference type="PANTHER" id="PTHR30146">
    <property type="entry name" value="LACI-RELATED TRANSCRIPTIONAL REPRESSOR"/>
    <property type="match status" value="1"/>
</dbReference>
<evidence type="ECO:0000256" key="3">
    <source>
        <dbReference type="ARBA" id="ARBA00023163"/>
    </source>
</evidence>
<dbReference type="Proteomes" id="UP000886884">
    <property type="component" value="Unassembled WGS sequence"/>
</dbReference>
<sequence length="335" mass="37822">MVTRADVARLAGVSTATVSYVLNHTKHISPETTKRVMDAVRELDYRPDFVARSLSQRQTKQLAIFMDDATNPLYGEIIRSFEECASEKGYFVSICASQRRFQEYFDNAISRRLDGLFIMAPPRHYGAETLRRVAGRGIRVITSGYYDVDREQCSSIENDFVSAMRKGMLHLYDRGHRDIAFLTGLTSSMQSDMRIRGYVAMLESLRLACGTDLLVEGSPDFSTSMDDGYALARRLMERGKPFTAVICVNDLTAIGAYTAFTRAGLRIPEDVAVMGFDDIAFSKFTNPPLTTFAIDKRDFGARAFRMLYDSIQNGETTHYVNPLTFIERQSTAVWR</sequence>
<keyword evidence="2 5" id="KW-0238">DNA-binding</keyword>
<evidence type="ECO:0000256" key="2">
    <source>
        <dbReference type="ARBA" id="ARBA00023125"/>
    </source>
</evidence>
<gene>
    <name evidence="5" type="ORF">IAA64_04465</name>
</gene>
<dbReference type="PROSITE" id="PS50932">
    <property type="entry name" value="HTH_LACI_2"/>
    <property type="match status" value="1"/>
</dbReference>
<dbReference type="InterPro" id="IPR028082">
    <property type="entry name" value="Peripla_BP_I"/>
</dbReference>
<evidence type="ECO:0000313" key="5">
    <source>
        <dbReference type="EMBL" id="HIV27197.1"/>
    </source>
</evidence>
<dbReference type="EMBL" id="DVOT01000076">
    <property type="protein sequence ID" value="HIV27197.1"/>
    <property type="molecule type" value="Genomic_DNA"/>
</dbReference>
<dbReference type="PANTHER" id="PTHR30146:SF109">
    <property type="entry name" value="HTH-TYPE TRANSCRIPTIONAL REGULATOR GALS"/>
    <property type="match status" value="1"/>
</dbReference>
<dbReference type="CDD" id="cd06267">
    <property type="entry name" value="PBP1_LacI_sugar_binding-like"/>
    <property type="match status" value="1"/>
</dbReference>